<reference evidence="3 4" key="1">
    <citation type="submission" date="2018-09" db="EMBL/GenBank/DDBJ databases">
        <title>Phylogeny of the Shewanellaceae, and recommendation for two new genera, Pseudoshewanella and Parashewanella.</title>
        <authorList>
            <person name="Wang G."/>
        </authorList>
    </citation>
    <scope>NUCLEOTIDE SEQUENCE [LARGE SCALE GENOMIC DNA]</scope>
    <source>
        <strain evidence="3 4">KCTC 22492</strain>
    </source>
</reference>
<gene>
    <name evidence="3" type="ORF">D5R81_03660</name>
</gene>
<accession>A0A3A6U0C9</accession>
<dbReference type="InterPro" id="IPR018640">
    <property type="entry name" value="DUF2063"/>
</dbReference>
<dbReference type="EMBL" id="QYYH01000015">
    <property type="protein sequence ID" value="RJY18776.1"/>
    <property type="molecule type" value="Genomic_DNA"/>
</dbReference>
<evidence type="ECO:0000313" key="4">
    <source>
        <dbReference type="Proteomes" id="UP000273022"/>
    </source>
</evidence>
<proteinExistence type="predicted"/>
<dbReference type="InterPro" id="IPR044922">
    <property type="entry name" value="DUF2063_N_sf"/>
</dbReference>
<dbReference type="Gene3D" id="1.10.150.690">
    <property type="entry name" value="DUF2063"/>
    <property type="match status" value="1"/>
</dbReference>
<dbReference type="Pfam" id="PF22106">
    <property type="entry name" value="NGO1945_C"/>
    <property type="match status" value="1"/>
</dbReference>
<protein>
    <submittedName>
        <fullName evidence="3">DUF2063 domain-containing protein</fullName>
    </submittedName>
</protein>
<evidence type="ECO:0000259" key="1">
    <source>
        <dbReference type="Pfam" id="PF09836"/>
    </source>
</evidence>
<dbReference type="OrthoDB" id="4146344at2"/>
<feature type="domain" description="Putative DNA-binding" evidence="1">
    <location>
        <begin position="6"/>
        <end position="90"/>
    </location>
</feature>
<dbReference type="InterPro" id="IPR054098">
    <property type="entry name" value="NGO1945-like_C"/>
</dbReference>
<evidence type="ECO:0000313" key="3">
    <source>
        <dbReference type="EMBL" id="RJY18776.1"/>
    </source>
</evidence>
<dbReference type="AlphaFoldDB" id="A0A3A6U0C9"/>
<dbReference type="Gene3D" id="3.90.930.50">
    <property type="match status" value="1"/>
</dbReference>
<evidence type="ECO:0000259" key="2">
    <source>
        <dbReference type="Pfam" id="PF22106"/>
    </source>
</evidence>
<sequence>MSFVDIQNEFMDYIKDPSLPLPSSMPLKRMTVYRELFFNNVKGFVSNSFPVLESLYEEDVWVELIQKFFVTHDCHSPIFIEIAQEFLLFLQNEYELTEDDPIFMLELAHYEWLELVVSVARATRELTSITPNDVTEKTLCLSDSTRVAQYSFDVQHISIDYQPTEPLETPEFFCVFLDTDEEVSFLKLTPLSAQVLSYIEQAEKVKFIEITQWLEQMYPQMEPAAIQQGCLQLLSQMVEKNIVLTPAE</sequence>
<dbReference type="Pfam" id="PF09836">
    <property type="entry name" value="DUF2063"/>
    <property type="match status" value="1"/>
</dbReference>
<keyword evidence="4" id="KW-1185">Reference proteome</keyword>
<dbReference type="RefSeq" id="WP_121852301.1">
    <property type="nucleotide sequence ID" value="NZ_CP037952.1"/>
</dbReference>
<name>A0A3A6U0C9_9GAMM</name>
<organism evidence="3 4">
    <name type="scientific">Parashewanella spongiae</name>
    <dbReference type="NCBI Taxonomy" id="342950"/>
    <lineage>
        <taxon>Bacteria</taxon>
        <taxon>Pseudomonadati</taxon>
        <taxon>Pseudomonadota</taxon>
        <taxon>Gammaproteobacteria</taxon>
        <taxon>Alteromonadales</taxon>
        <taxon>Shewanellaceae</taxon>
        <taxon>Parashewanella</taxon>
    </lineage>
</organism>
<dbReference type="Proteomes" id="UP000273022">
    <property type="component" value="Unassembled WGS sequence"/>
</dbReference>
<feature type="domain" description="NGO1945-like C-terminal" evidence="2">
    <location>
        <begin position="144"/>
        <end position="237"/>
    </location>
</feature>
<comment type="caution">
    <text evidence="3">The sequence shown here is derived from an EMBL/GenBank/DDBJ whole genome shotgun (WGS) entry which is preliminary data.</text>
</comment>